<feature type="compositionally biased region" description="Low complexity" evidence="1">
    <location>
        <begin position="75"/>
        <end position="92"/>
    </location>
</feature>
<protein>
    <submittedName>
        <fullName evidence="2">Uncharacterized protein</fullName>
    </submittedName>
</protein>
<gene>
    <name evidence="2" type="ORF">PANT1444_LOCUS1372</name>
</gene>
<proteinExistence type="predicted"/>
<dbReference type="AlphaFoldDB" id="A0A7S0E1F5"/>
<feature type="compositionally biased region" description="Basic residues" evidence="1">
    <location>
        <begin position="93"/>
        <end position="112"/>
    </location>
</feature>
<feature type="region of interest" description="Disordered" evidence="1">
    <location>
        <begin position="62"/>
        <end position="112"/>
    </location>
</feature>
<evidence type="ECO:0000313" key="2">
    <source>
        <dbReference type="EMBL" id="CAD8468886.1"/>
    </source>
</evidence>
<sequence>MMPDVCSGSMPQVTPFHCGVPAASAYRQAKPMATSHSTSDEVWMIHVGTESALAGSVAHTPCGRLPTPPSQAVCTSAPPGATTATADSAAAARSRRARARRRPGRRRRRSAA</sequence>
<accession>A0A7S0E1F5</accession>
<name>A0A7S0E1F5_9EUKA</name>
<organism evidence="2">
    <name type="scientific">Phaeocystis antarctica</name>
    <dbReference type="NCBI Taxonomy" id="33657"/>
    <lineage>
        <taxon>Eukaryota</taxon>
        <taxon>Haptista</taxon>
        <taxon>Haptophyta</taxon>
        <taxon>Prymnesiophyceae</taxon>
        <taxon>Phaeocystales</taxon>
        <taxon>Phaeocystaceae</taxon>
        <taxon>Phaeocystis</taxon>
    </lineage>
</organism>
<evidence type="ECO:0000256" key="1">
    <source>
        <dbReference type="SAM" id="MobiDB-lite"/>
    </source>
</evidence>
<reference evidence="2" key="1">
    <citation type="submission" date="2021-01" db="EMBL/GenBank/DDBJ databases">
        <authorList>
            <person name="Corre E."/>
            <person name="Pelletier E."/>
            <person name="Niang G."/>
            <person name="Scheremetjew M."/>
            <person name="Finn R."/>
            <person name="Kale V."/>
            <person name="Holt S."/>
            <person name="Cochrane G."/>
            <person name="Meng A."/>
            <person name="Brown T."/>
            <person name="Cohen L."/>
        </authorList>
    </citation>
    <scope>NUCLEOTIDE SEQUENCE</scope>
    <source>
        <strain evidence="2">CCMP1374</strain>
    </source>
</reference>
<dbReference type="EMBL" id="HBEP01002433">
    <property type="protein sequence ID" value="CAD8468886.1"/>
    <property type="molecule type" value="Transcribed_RNA"/>
</dbReference>